<dbReference type="GO" id="GO:0017069">
    <property type="term" value="F:snRNA binding"/>
    <property type="evidence" value="ECO:0007669"/>
    <property type="project" value="TreeGrafter"/>
</dbReference>
<feature type="compositionally biased region" description="Basic and acidic residues" evidence="6">
    <location>
        <begin position="280"/>
        <end position="338"/>
    </location>
</feature>
<feature type="compositionally biased region" description="Basic and acidic residues" evidence="6">
    <location>
        <begin position="228"/>
        <end position="261"/>
    </location>
</feature>
<dbReference type="SMART" id="SM00360">
    <property type="entry name" value="RRM"/>
    <property type="match status" value="1"/>
</dbReference>
<dbReference type="Pfam" id="PF00076">
    <property type="entry name" value="RRM_1"/>
    <property type="match status" value="1"/>
</dbReference>
<evidence type="ECO:0000256" key="5">
    <source>
        <dbReference type="PROSITE-ProRule" id="PRU00176"/>
    </source>
</evidence>
<feature type="compositionally biased region" description="Acidic residues" evidence="6">
    <location>
        <begin position="418"/>
        <end position="427"/>
    </location>
</feature>
<dbReference type="SUPFAM" id="SSF54928">
    <property type="entry name" value="RNA-binding domain, RBD"/>
    <property type="match status" value="1"/>
</dbReference>
<evidence type="ECO:0000256" key="6">
    <source>
        <dbReference type="SAM" id="MobiDB-lite"/>
    </source>
</evidence>
<dbReference type="GO" id="GO:0000398">
    <property type="term" value="P:mRNA splicing, via spliceosome"/>
    <property type="evidence" value="ECO:0007669"/>
    <property type="project" value="TreeGrafter"/>
</dbReference>
<comment type="subcellular location">
    <subcellularLocation>
        <location evidence="1">Nucleus</location>
    </subcellularLocation>
</comment>
<feature type="region of interest" description="Disordered" evidence="6">
    <location>
        <begin position="192"/>
        <end position="212"/>
    </location>
</feature>
<gene>
    <name evidence="8" type="ORF">MCOR_23925</name>
</gene>
<dbReference type="GO" id="GO:0003729">
    <property type="term" value="F:mRNA binding"/>
    <property type="evidence" value="ECO:0007669"/>
    <property type="project" value="TreeGrafter"/>
</dbReference>
<dbReference type="EMBL" id="CACVKT020004221">
    <property type="protein sequence ID" value="CAC5388676.1"/>
    <property type="molecule type" value="Genomic_DNA"/>
</dbReference>
<evidence type="ECO:0000259" key="7">
    <source>
        <dbReference type="PROSITE" id="PS50102"/>
    </source>
</evidence>
<dbReference type="InterPro" id="IPR000504">
    <property type="entry name" value="RRM_dom"/>
</dbReference>
<dbReference type="InterPro" id="IPR035979">
    <property type="entry name" value="RBD_domain_sf"/>
</dbReference>
<dbReference type="Proteomes" id="UP000507470">
    <property type="component" value="Unassembled WGS sequence"/>
</dbReference>
<protein>
    <recommendedName>
        <fullName evidence="2">U11/U12 small nuclear ribonucleoprotein 35 kDa protein</fullName>
    </recommendedName>
    <alternativeName>
        <fullName evidence="4">U1 snRNP-binding protein homolog</fullName>
    </alternativeName>
</protein>
<keyword evidence="3" id="KW-0539">Nucleus</keyword>
<feature type="region of interest" description="Disordered" evidence="6">
    <location>
        <begin position="402"/>
        <end position="427"/>
    </location>
</feature>
<feature type="compositionally biased region" description="Basic and acidic residues" evidence="6">
    <location>
        <begin position="347"/>
        <end position="357"/>
    </location>
</feature>
<dbReference type="Gene3D" id="3.30.70.330">
    <property type="match status" value="1"/>
</dbReference>
<dbReference type="InterPro" id="IPR051183">
    <property type="entry name" value="U1_U11-U12_snRNP_70-35kDa"/>
</dbReference>
<feature type="compositionally biased region" description="Polar residues" evidence="6">
    <location>
        <begin position="262"/>
        <end position="278"/>
    </location>
</feature>
<name>A0A6J8BZ60_MYTCO</name>
<accession>A0A6J8BZ60</accession>
<sequence length="427" mass="50439">MMDNWSAIAKVYDPLKAGSIDATDTEPHDHGIIRAMAAKYKPNKDVVGDPEKTIFIARLNPKTNETTIEKVFSGYGMIKQFRLVRDIITGYSRCYAFVEYHDHKEAEDAVWRGHKQEIDGCEVFVDYECERVLKGWVPRRLGGGFGGKKESGQLRFGGRDRPFRKPIYNKMIALKNVNDEHYDNAWDDISSEHGADGHENYRGTNRVRSDRSSKQYYVNLNIFKSSEKKFRDRDRRQNRNRSIERERHQTRDRSRERDKQYSRYTKSSQAWETSPHQTKQSRETAGERRGSNRDRDRTRSSDGSRDRIGDNRSRDKSRDRSCERSQDRSGERSKERSEKRGKRSRDSKRETSEDREREKYIDRRIDKGKHLERSDYRENRAPETCYDERTINRLIQTTVSSIWDEHDNEQNSQTNNEVTEDLEVPEN</sequence>
<proteinExistence type="predicted"/>
<dbReference type="PROSITE" id="PS50102">
    <property type="entry name" value="RRM"/>
    <property type="match status" value="1"/>
</dbReference>
<dbReference type="InterPro" id="IPR012677">
    <property type="entry name" value="Nucleotide-bd_a/b_plait_sf"/>
</dbReference>
<keyword evidence="9" id="KW-1185">Reference proteome</keyword>
<dbReference type="AlphaFoldDB" id="A0A6J8BZ60"/>
<evidence type="ECO:0000313" key="8">
    <source>
        <dbReference type="EMBL" id="CAC5388676.1"/>
    </source>
</evidence>
<evidence type="ECO:0000256" key="3">
    <source>
        <dbReference type="ARBA" id="ARBA00023242"/>
    </source>
</evidence>
<feature type="domain" description="RRM" evidence="7">
    <location>
        <begin position="52"/>
        <end position="130"/>
    </location>
</feature>
<dbReference type="FunFam" id="3.30.70.330:FF:000132">
    <property type="entry name" value="Small nuclear ribonucleoprotein U11/U12 subunit 35"/>
    <property type="match status" value="1"/>
</dbReference>
<evidence type="ECO:0000256" key="1">
    <source>
        <dbReference type="ARBA" id="ARBA00004123"/>
    </source>
</evidence>
<evidence type="ECO:0000256" key="4">
    <source>
        <dbReference type="ARBA" id="ARBA00031739"/>
    </source>
</evidence>
<dbReference type="PANTHER" id="PTHR13952">
    <property type="entry name" value="U1 SMALL NUCLEAR RIBONUCLEOPROTEIN 70 KD"/>
    <property type="match status" value="1"/>
</dbReference>
<reference evidence="8 9" key="1">
    <citation type="submission" date="2020-06" db="EMBL/GenBank/DDBJ databases">
        <authorList>
            <person name="Li R."/>
            <person name="Bekaert M."/>
        </authorList>
    </citation>
    <scope>NUCLEOTIDE SEQUENCE [LARGE SCALE GENOMIC DNA]</scope>
    <source>
        <strain evidence="9">wild</strain>
    </source>
</reference>
<dbReference type="OrthoDB" id="6159137at2759"/>
<dbReference type="GO" id="GO:0071011">
    <property type="term" value="C:precatalytic spliceosome"/>
    <property type="evidence" value="ECO:0007669"/>
    <property type="project" value="TreeGrafter"/>
</dbReference>
<keyword evidence="5" id="KW-0694">RNA-binding</keyword>
<dbReference type="PANTHER" id="PTHR13952:SF6">
    <property type="entry name" value="U11_U12 SMALL NUCLEAR RIBONUCLEOPROTEIN 35 KDA PROTEIN"/>
    <property type="match status" value="1"/>
</dbReference>
<evidence type="ECO:0000256" key="2">
    <source>
        <dbReference type="ARBA" id="ARBA00021080"/>
    </source>
</evidence>
<evidence type="ECO:0000313" key="9">
    <source>
        <dbReference type="Proteomes" id="UP000507470"/>
    </source>
</evidence>
<feature type="region of interest" description="Disordered" evidence="6">
    <location>
        <begin position="228"/>
        <end position="357"/>
    </location>
</feature>
<organism evidence="8 9">
    <name type="scientific">Mytilus coruscus</name>
    <name type="common">Sea mussel</name>
    <dbReference type="NCBI Taxonomy" id="42192"/>
    <lineage>
        <taxon>Eukaryota</taxon>
        <taxon>Metazoa</taxon>
        <taxon>Spiralia</taxon>
        <taxon>Lophotrochozoa</taxon>
        <taxon>Mollusca</taxon>
        <taxon>Bivalvia</taxon>
        <taxon>Autobranchia</taxon>
        <taxon>Pteriomorphia</taxon>
        <taxon>Mytilida</taxon>
        <taxon>Mytiloidea</taxon>
        <taxon>Mytilidae</taxon>
        <taxon>Mytilinae</taxon>
        <taxon>Mytilus</taxon>
    </lineage>
</organism>